<sequence>MAAEFQVNPDDVDSAARQLWKIAEDNSQAVTFAQKWLEVQNSGGLVLTPVLDQLQESCEQLKSNYERLGTVTDNSSSELTNAARMYRTTDSTSAKNMDVYYGKLGE</sequence>
<dbReference type="Pfam" id="PF10824">
    <property type="entry name" value="T7SS_ESX_EspC"/>
    <property type="match status" value="1"/>
</dbReference>
<evidence type="ECO:0000313" key="2">
    <source>
        <dbReference type="Proteomes" id="UP001500603"/>
    </source>
</evidence>
<evidence type="ECO:0000313" key="1">
    <source>
        <dbReference type="EMBL" id="GAA5047292.1"/>
    </source>
</evidence>
<dbReference type="InterPro" id="IPR022536">
    <property type="entry name" value="EspC"/>
</dbReference>
<accession>A0ABP9JY49</accession>
<evidence type="ECO:0008006" key="3">
    <source>
        <dbReference type="Google" id="ProtNLM"/>
    </source>
</evidence>
<protein>
    <recommendedName>
        <fullName evidence="3">ESX-1 secretion-associated protein</fullName>
    </recommendedName>
</protein>
<organism evidence="1 2">
    <name type="scientific">Nocardia callitridis</name>
    <dbReference type="NCBI Taxonomy" id="648753"/>
    <lineage>
        <taxon>Bacteria</taxon>
        <taxon>Bacillati</taxon>
        <taxon>Actinomycetota</taxon>
        <taxon>Actinomycetes</taxon>
        <taxon>Mycobacteriales</taxon>
        <taxon>Nocardiaceae</taxon>
        <taxon>Nocardia</taxon>
    </lineage>
</organism>
<proteinExistence type="predicted"/>
<name>A0ABP9JY49_9NOCA</name>
<dbReference type="RefSeq" id="WP_345494171.1">
    <property type="nucleotide sequence ID" value="NZ_BAABJM010000001.1"/>
</dbReference>
<dbReference type="Gene3D" id="1.10.287.1060">
    <property type="entry name" value="ESAT-6-like"/>
    <property type="match status" value="1"/>
</dbReference>
<keyword evidence="2" id="KW-1185">Reference proteome</keyword>
<reference evidence="2" key="1">
    <citation type="journal article" date="2019" name="Int. J. Syst. Evol. Microbiol.">
        <title>The Global Catalogue of Microorganisms (GCM) 10K type strain sequencing project: providing services to taxonomists for standard genome sequencing and annotation.</title>
        <authorList>
            <consortium name="The Broad Institute Genomics Platform"/>
            <consortium name="The Broad Institute Genome Sequencing Center for Infectious Disease"/>
            <person name="Wu L."/>
            <person name="Ma J."/>
        </authorList>
    </citation>
    <scope>NUCLEOTIDE SEQUENCE [LARGE SCALE GENOMIC DNA]</scope>
    <source>
        <strain evidence="2">JCM 18298</strain>
    </source>
</reference>
<dbReference type="EMBL" id="BAABJM010000001">
    <property type="protein sequence ID" value="GAA5047292.1"/>
    <property type="molecule type" value="Genomic_DNA"/>
</dbReference>
<gene>
    <name evidence="1" type="ORF">GCM10023318_13630</name>
</gene>
<comment type="caution">
    <text evidence="1">The sequence shown here is derived from an EMBL/GenBank/DDBJ whole genome shotgun (WGS) entry which is preliminary data.</text>
</comment>
<dbReference type="Proteomes" id="UP001500603">
    <property type="component" value="Unassembled WGS sequence"/>
</dbReference>